<dbReference type="PANTHER" id="PTHR30349:SF64">
    <property type="entry name" value="PROPHAGE INTEGRASE INTD-RELATED"/>
    <property type="match status" value="1"/>
</dbReference>
<evidence type="ECO:0000256" key="5">
    <source>
        <dbReference type="ARBA" id="ARBA00023172"/>
    </source>
</evidence>
<dbReference type="EMBL" id="JAMZFV010000004">
    <property type="protein sequence ID" value="MCP1109498.1"/>
    <property type="molecule type" value="Genomic_DNA"/>
</dbReference>
<dbReference type="InterPro" id="IPR050090">
    <property type="entry name" value="Tyrosine_recombinase_XerCD"/>
</dbReference>
<gene>
    <name evidence="9" type="ORF">NK118_04445</name>
</gene>
<evidence type="ECO:0000313" key="10">
    <source>
        <dbReference type="Proteomes" id="UP001523565"/>
    </source>
</evidence>
<dbReference type="InterPro" id="IPR011010">
    <property type="entry name" value="DNA_brk_join_enz"/>
</dbReference>
<dbReference type="PANTHER" id="PTHR30349">
    <property type="entry name" value="PHAGE INTEGRASE-RELATED"/>
    <property type="match status" value="1"/>
</dbReference>
<keyword evidence="5" id="KW-0233">DNA recombination</keyword>
<dbReference type="PROSITE" id="PS51900">
    <property type="entry name" value="CB"/>
    <property type="match status" value="1"/>
</dbReference>
<evidence type="ECO:0000256" key="4">
    <source>
        <dbReference type="ARBA" id="ARBA00023125"/>
    </source>
</evidence>
<dbReference type="SUPFAM" id="SSF56349">
    <property type="entry name" value="DNA breaking-rejoining enzymes"/>
    <property type="match status" value="1"/>
</dbReference>
<evidence type="ECO:0000256" key="6">
    <source>
        <dbReference type="PROSITE-ProRule" id="PRU01248"/>
    </source>
</evidence>
<accession>A0ABT1EFS3</accession>
<evidence type="ECO:0000256" key="3">
    <source>
        <dbReference type="ARBA" id="ARBA00022908"/>
    </source>
</evidence>
<evidence type="ECO:0000313" key="9">
    <source>
        <dbReference type="EMBL" id="MCP1109498.1"/>
    </source>
</evidence>
<dbReference type="InterPro" id="IPR010998">
    <property type="entry name" value="Integrase_recombinase_N"/>
</dbReference>
<feature type="domain" description="Tyr recombinase" evidence="7">
    <location>
        <begin position="176"/>
        <end position="400"/>
    </location>
</feature>
<keyword evidence="3" id="KW-0229">DNA integration</keyword>
<dbReference type="Proteomes" id="UP001523565">
    <property type="component" value="Unassembled WGS sequence"/>
</dbReference>
<evidence type="ECO:0000259" key="7">
    <source>
        <dbReference type="PROSITE" id="PS51898"/>
    </source>
</evidence>
<name>A0ABT1EFS3_9FIRM</name>
<dbReference type="PROSITE" id="PS51898">
    <property type="entry name" value="TYR_RECOMBINASE"/>
    <property type="match status" value="1"/>
</dbReference>
<dbReference type="Gene3D" id="1.10.150.130">
    <property type="match status" value="1"/>
</dbReference>
<evidence type="ECO:0000256" key="2">
    <source>
        <dbReference type="ARBA" id="ARBA00008857"/>
    </source>
</evidence>
<dbReference type="InterPro" id="IPR013762">
    <property type="entry name" value="Integrase-like_cat_sf"/>
</dbReference>
<dbReference type="Pfam" id="PF00589">
    <property type="entry name" value="Phage_integrase"/>
    <property type="match status" value="1"/>
</dbReference>
<organism evidence="9 10">
    <name type="scientific">Ohessyouella blattaphilus</name>
    <dbReference type="NCBI Taxonomy" id="2949333"/>
    <lineage>
        <taxon>Bacteria</taxon>
        <taxon>Bacillati</taxon>
        <taxon>Bacillota</taxon>
        <taxon>Clostridia</taxon>
        <taxon>Lachnospirales</taxon>
        <taxon>Lachnospiraceae</taxon>
        <taxon>Ohessyouella</taxon>
    </lineage>
</organism>
<evidence type="ECO:0000256" key="1">
    <source>
        <dbReference type="ARBA" id="ARBA00003283"/>
    </source>
</evidence>
<reference evidence="9 10" key="1">
    <citation type="journal article" date="2022" name="Genome Biol. Evol.">
        <title>Host diet, physiology and behaviors set the stage for Lachnospiraceae cladogenesis.</title>
        <authorList>
            <person name="Vera-Ponce De Leon A."/>
            <person name="Schneider M."/>
            <person name="Jahnes B.C."/>
            <person name="Sadowski V."/>
            <person name="Camuy-Velez L.A."/>
            <person name="Duan J."/>
            <person name="Sabree Z.L."/>
        </authorList>
    </citation>
    <scope>NUCLEOTIDE SEQUENCE [LARGE SCALE GENOMIC DNA]</scope>
    <source>
        <strain evidence="9 10">PAL227</strain>
    </source>
</reference>
<comment type="caution">
    <text evidence="9">The sequence shown here is derived from an EMBL/GenBank/DDBJ whole genome shotgun (WGS) entry which is preliminary data.</text>
</comment>
<dbReference type="Gene3D" id="3.30.160.60">
    <property type="entry name" value="Classic Zinc Finger"/>
    <property type="match status" value="1"/>
</dbReference>
<proteinExistence type="inferred from homology"/>
<comment type="similarity">
    <text evidence="2">Belongs to the 'phage' integrase family.</text>
</comment>
<dbReference type="Pfam" id="PF14659">
    <property type="entry name" value="Phage_int_SAM_3"/>
    <property type="match status" value="1"/>
</dbReference>
<keyword evidence="4 6" id="KW-0238">DNA-binding</keyword>
<sequence>MATKRVDSKGRVLPPGIYQRVDGTYEARVTYKGRRYSLYEPDLVLIKKRKVLFMADLENGVQGVTSDVTLNHWFDMWLENYKKRKIKPITYRNYQKYWEWYVSKEIGMIPLREIKRIQLVRFYNGLMEKKNPLSYGTVTYINNIVNGCLEQAEFNDLIRKNPANKILKELVRKEGKKKDAITHEQEELFFSYIEGHVFFERYRPMFMVAFGTGMRAGELTALTWEDIDFKKREISVNKTLGFAKFISEEGHRYIITTPKTTNAVRVIPMTTKVYDALKLQKKYQERLSLRQNIVVCGYRNFVFHTQNGKPYYPDLVNIELKRIVKVYNKEETILAEEEGRKPILMERFTPHVIRHTFASRQYELGMDLKILQKIMGHAKYDTTLDIYTHCSKSQVREEMFRCNED</sequence>
<dbReference type="InterPro" id="IPR002104">
    <property type="entry name" value="Integrase_catalytic"/>
</dbReference>
<dbReference type="InterPro" id="IPR004107">
    <property type="entry name" value="Integrase_SAM-like_N"/>
</dbReference>
<protein>
    <submittedName>
        <fullName evidence="9">Site-specific integrase</fullName>
    </submittedName>
</protein>
<evidence type="ECO:0000259" key="8">
    <source>
        <dbReference type="PROSITE" id="PS51900"/>
    </source>
</evidence>
<dbReference type="Gene3D" id="1.10.443.10">
    <property type="entry name" value="Intergrase catalytic core"/>
    <property type="match status" value="1"/>
</dbReference>
<keyword evidence="10" id="KW-1185">Reference proteome</keyword>
<feature type="domain" description="Core-binding (CB)" evidence="8">
    <location>
        <begin position="68"/>
        <end position="153"/>
    </location>
</feature>
<comment type="function">
    <text evidence="1">Site-specific tyrosine recombinase, which acts by catalyzing the cutting and rejoining of the recombining DNA molecules.</text>
</comment>
<dbReference type="CDD" id="cd01189">
    <property type="entry name" value="INT_ICEBs1_C_like"/>
    <property type="match status" value="1"/>
</dbReference>
<dbReference type="RefSeq" id="WP_262068405.1">
    <property type="nucleotide sequence ID" value="NZ_JAMXOC010000004.1"/>
</dbReference>
<dbReference type="InterPro" id="IPR044068">
    <property type="entry name" value="CB"/>
</dbReference>